<keyword evidence="1" id="KW-0547">Nucleotide-binding</keyword>
<keyword evidence="5" id="KW-1185">Reference proteome</keyword>
<dbReference type="SMART" id="SM00053">
    <property type="entry name" value="DYNc"/>
    <property type="match status" value="1"/>
</dbReference>
<dbReference type="InterPro" id="IPR000375">
    <property type="entry name" value="Dynamin_stalk"/>
</dbReference>
<dbReference type="GO" id="GO:0005874">
    <property type="term" value="C:microtubule"/>
    <property type="evidence" value="ECO:0007669"/>
    <property type="project" value="TreeGrafter"/>
</dbReference>
<evidence type="ECO:0000256" key="1">
    <source>
        <dbReference type="ARBA" id="ARBA00022741"/>
    </source>
</evidence>
<dbReference type="GO" id="GO:0005525">
    <property type="term" value="F:GTP binding"/>
    <property type="evidence" value="ECO:0007669"/>
    <property type="project" value="InterPro"/>
</dbReference>
<evidence type="ECO:0000256" key="2">
    <source>
        <dbReference type="ARBA" id="ARBA00023134"/>
    </source>
</evidence>
<protein>
    <recommendedName>
        <fullName evidence="3">Dynamin GTPase domain-containing protein</fullName>
    </recommendedName>
</protein>
<dbReference type="GO" id="GO:0016020">
    <property type="term" value="C:membrane"/>
    <property type="evidence" value="ECO:0007669"/>
    <property type="project" value="TreeGrafter"/>
</dbReference>
<dbReference type="InterPro" id="IPR022812">
    <property type="entry name" value="Dynamin"/>
</dbReference>
<feature type="domain" description="Dynamin GTPase" evidence="3">
    <location>
        <begin position="39"/>
        <end position="287"/>
    </location>
</feature>
<dbReference type="InterPro" id="IPR027417">
    <property type="entry name" value="P-loop_NTPase"/>
</dbReference>
<name>A0A7J7MQE5_9MAGN</name>
<dbReference type="Pfam" id="PF01031">
    <property type="entry name" value="Dynamin_M"/>
    <property type="match status" value="1"/>
</dbReference>
<evidence type="ECO:0000313" key="5">
    <source>
        <dbReference type="Proteomes" id="UP000541444"/>
    </source>
</evidence>
<organism evidence="4 5">
    <name type="scientific">Kingdonia uniflora</name>
    <dbReference type="NCBI Taxonomy" id="39325"/>
    <lineage>
        <taxon>Eukaryota</taxon>
        <taxon>Viridiplantae</taxon>
        <taxon>Streptophyta</taxon>
        <taxon>Embryophyta</taxon>
        <taxon>Tracheophyta</taxon>
        <taxon>Spermatophyta</taxon>
        <taxon>Magnoliopsida</taxon>
        <taxon>Ranunculales</taxon>
        <taxon>Circaeasteraceae</taxon>
        <taxon>Kingdonia</taxon>
    </lineage>
</organism>
<dbReference type="InterPro" id="IPR001401">
    <property type="entry name" value="Dynamin_GTPase"/>
</dbReference>
<dbReference type="SUPFAM" id="SSF52540">
    <property type="entry name" value="P-loop containing nucleoside triphosphate hydrolases"/>
    <property type="match status" value="1"/>
</dbReference>
<evidence type="ECO:0000313" key="4">
    <source>
        <dbReference type="EMBL" id="KAF6157020.1"/>
    </source>
</evidence>
<reference evidence="4 5" key="1">
    <citation type="journal article" date="2020" name="IScience">
        <title>Genome Sequencing of the Endangered Kingdonia uniflora (Circaeasteraceae, Ranunculales) Reveals Potential Mechanisms of Evolutionary Specialization.</title>
        <authorList>
            <person name="Sun Y."/>
            <person name="Deng T."/>
            <person name="Zhang A."/>
            <person name="Moore M.J."/>
            <person name="Landis J.B."/>
            <person name="Lin N."/>
            <person name="Zhang H."/>
            <person name="Zhang X."/>
            <person name="Huang J."/>
            <person name="Zhang X."/>
            <person name="Sun H."/>
            <person name="Wang H."/>
        </authorList>
    </citation>
    <scope>NUCLEOTIDE SEQUENCE [LARGE SCALE GENOMIC DNA]</scope>
    <source>
        <strain evidence="4">TB1705</strain>
        <tissue evidence="4">Leaf</tissue>
    </source>
</reference>
<dbReference type="PANTHER" id="PTHR11566:SF159">
    <property type="entry name" value="PHRAGMOPLASTIN DRP1A"/>
    <property type="match status" value="1"/>
</dbReference>
<evidence type="ECO:0000259" key="3">
    <source>
        <dbReference type="SMART" id="SM00053"/>
    </source>
</evidence>
<dbReference type="OrthoDB" id="5061070at2759"/>
<dbReference type="GO" id="GO:0005737">
    <property type="term" value="C:cytoplasm"/>
    <property type="evidence" value="ECO:0007669"/>
    <property type="project" value="TreeGrafter"/>
</dbReference>
<dbReference type="Proteomes" id="UP000541444">
    <property type="component" value="Unassembled WGS sequence"/>
</dbReference>
<dbReference type="GO" id="GO:0008017">
    <property type="term" value="F:microtubule binding"/>
    <property type="evidence" value="ECO:0007669"/>
    <property type="project" value="TreeGrafter"/>
</dbReference>
<gene>
    <name evidence="4" type="ORF">GIB67_039781</name>
</gene>
<dbReference type="PANTHER" id="PTHR11566">
    <property type="entry name" value="DYNAMIN"/>
    <property type="match status" value="1"/>
</dbReference>
<accession>A0A7J7MQE5</accession>
<dbReference type="EMBL" id="JACGCM010001289">
    <property type="protein sequence ID" value="KAF6157020.1"/>
    <property type="molecule type" value="Genomic_DNA"/>
</dbReference>
<proteinExistence type="predicted"/>
<dbReference type="AlphaFoldDB" id="A0A7J7MQE5"/>
<sequence length="394" mass="44724">MVSTRDRLKQTKEKLVSLLKIHRKPNSTKNDDLEMSDPNEKLTILETTVSTLTSNVGELVEQLRLTNLTKASTSVERQGRSKKKGVMEMDGDEDVPIKIDEGLLHGVRSSYSFNKLMREESMQSSYISQEISLLILVSAVRKEMADELIEKPAVASKYLLFRFISASILKWPYSSVFFFCWAIVNLTLIDLPGLLKVAVEGQSDNIVMDIENIVFSYIEKISCEVDPKVLSFSAFKLSGERTFGVLTKIDLMDKGTDAVEILKGKSFRLQFPWIGVVNRSQVDINKSVDIIAAQRREREYFANTPEYKHLAHKMGSEHLGRILSKGKLYMVMDWRLVVFLNKYTRNILMGPPEQGYRRLIESSLVTIRGHAEAAVDTVHAILMELVHKAISETE</sequence>
<dbReference type="Gene3D" id="3.40.50.300">
    <property type="entry name" value="P-loop containing nucleotide triphosphate hydrolases"/>
    <property type="match status" value="1"/>
</dbReference>
<comment type="caution">
    <text evidence="4">The sequence shown here is derived from an EMBL/GenBank/DDBJ whole genome shotgun (WGS) entry which is preliminary data.</text>
</comment>
<dbReference type="GO" id="GO:0003924">
    <property type="term" value="F:GTPase activity"/>
    <property type="evidence" value="ECO:0007669"/>
    <property type="project" value="InterPro"/>
</dbReference>
<keyword evidence="2" id="KW-0342">GTP-binding</keyword>